<feature type="compositionally biased region" description="Polar residues" evidence="5">
    <location>
        <begin position="990"/>
        <end position="1014"/>
    </location>
</feature>
<dbReference type="InterPro" id="IPR007527">
    <property type="entry name" value="Znf_SWIM"/>
</dbReference>
<dbReference type="Pfam" id="PF03101">
    <property type="entry name" value="FAR1"/>
    <property type="match status" value="1"/>
</dbReference>
<evidence type="ECO:0000256" key="3">
    <source>
        <dbReference type="ARBA" id="ARBA00022833"/>
    </source>
</evidence>
<dbReference type="InterPro" id="IPR004330">
    <property type="entry name" value="FAR1_DNA_bnd_dom"/>
</dbReference>
<reference evidence="8" key="1">
    <citation type="journal article" date="2012" name="Nature">
        <title>A physical, genetic and functional sequence assembly of the barley genome.</title>
        <authorList>
            <consortium name="The International Barley Genome Sequencing Consortium"/>
            <person name="Mayer K.F."/>
            <person name="Waugh R."/>
            <person name="Brown J.W."/>
            <person name="Schulman A."/>
            <person name="Langridge P."/>
            <person name="Platzer M."/>
            <person name="Fincher G.B."/>
            <person name="Muehlbauer G.J."/>
            <person name="Sato K."/>
            <person name="Close T.J."/>
            <person name="Wise R.P."/>
            <person name="Stein N."/>
        </authorList>
    </citation>
    <scope>NUCLEOTIDE SEQUENCE [LARGE SCALE GENOMIC DNA]</scope>
    <source>
        <strain evidence="8">cv. Morex</strain>
    </source>
</reference>
<dbReference type="InterPro" id="IPR006564">
    <property type="entry name" value="Znf_PMZ"/>
</dbReference>
<dbReference type="InterPro" id="IPR018289">
    <property type="entry name" value="MULE_transposase_dom"/>
</dbReference>
<reference evidence="7" key="3">
    <citation type="submission" date="2022-01" db="UniProtKB">
        <authorList>
            <consortium name="EnsemblPlants"/>
        </authorList>
    </citation>
    <scope>IDENTIFICATION</scope>
    <source>
        <strain evidence="7">subsp. vulgare</strain>
    </source>
</reference>
<dbReference type="GO" id="GO:0008270">
    <property type="term" value="F:zinc ion binding"/>
    <property type="evidence" value="ECO:0007669"/>
    <property type="project" value="UniProtKB-KW"/>
</dbReference>
<keyword evidence="2 4" id="KW-0863">Zinc-finger</keyword>
<dbReference type="PANTHER" id="PTHR47718:SF5">
    <property type="entry name" value="PROTEIN FAR1-RELATED SEQUENCE 8-LIKE"/>
    <property type="match status" value="1"/>
</dbReference>
<feature type="domain" description="SWIM-type" evidence="6">
    <location>
        <begin position="764"/>
        <end position="800"/>
    </location>
</feature>
<proteinExistence type="predicted"/>
<evidence type="ECO:0000256" key="1">
    <source>
        <dbReference type="ARBA" id="ARBA00022723"/>
    </source>
</evidence>
<evidence type="ECO:0000256" key="4">
    <source>
        <dbReference type="PROSITE-ProRule" id="PRU00325"/>
    </source>
</evidence>
<reference evidence="7" key="2">
    <citation type="submission" date="2020-10" db="EMBL/GenBank/DDBJ databases">
        <authorList>
            <person name="Scholz U."/>
            <person name="Mascher M."/>
            <person name="Fiebig A."/>
        </authorList>
    </citation>
    <scope>NUCLEOTIDE SEQUENCE [LARGE SCALE GENOMIC DNA]</scope>
    <source>
        <strain evidence="7">cv. Morex</strain>
    </source>
</reference>
<sequence length="1014" mass="117263">MPKLRRVMLLTIKSETTWSHPKGKHHSDANEDMQDICIGSQEALFMEPNFSYVALLKGYIDINGGYEPINTQGRESCSSDTDNGQTNDGGEPLLQLHQTKTGGINENKKTSHEYLCMLGDFVEDQDNSPVQLEGLDAQTTTFHDILLDPWKPTLFDDILLDQVDRNNEGTRGAFEREQNHTWNLDSPTYVDDGSSRESREAETSTNACCLQVPNSENENNDINEETIDEFLENERWAAEGGNDRSIDSELKPKTGMQFSTREEAQKFLNFYAFVAGFSISVVSTARTTNKKRNGEVVRVTLKCNKYGHNTETERENLIVHRKSTVIAKTDCKAQMIVALKDGRWHITNLNLDHNHDLNPGSRFFRSHVYMSDEEKALIRTMKRCNIPTRKIVAVLAYIRGGMDKLPYNKRKVGNYGTTINRELENSDVMEVQQYFQKKQAESPGFCYSMEVDAKNKVRSVFWTDARSRTMYQEYGDCISFDTTFLTNKYNLPFTPFVGISPHGKTYLFACALIVNETANTFKWLFQQFLAAMGGKAPKSIITDQDKAMESAIKDVFPQATHRTCLFHVMKKAEEQMCRVFQLNQGLYEDFHDIVNNSLTEKEFETLWQTMIETYNVGEVKFFQDMWKTRKKFVPVYFKTKFFPFIQTTARSEGTNALFKKGVGAQFSMTSFLREYQRILDNIHANEDELDHNATHKKVSWKTFTTKYYIERQAHNLYNISIFRKFQIILNDVTRLQIREEESMKLYMVYQAKNYYKQEHRARLYVVQVDADRDDYSCICCKFEKDGILCCHILKVMLHLEVDKIPDKYIIDRWRKEGKKMNKPKAIPLKLDNDQLRYNVLGMKLMELGSNASKSQRKFEHLLSAMVRIQQDLIDMDMEGEDEVDEQGEQTEECSKSNRTIGTLTAMVQSRNSNSTVELLNPDKAHTKGRPRLMTIQERIKTKTFYKCSHCHDPTHTKRKCTNLDKVYEFPKKKRSRKANQTKTADAGRNYSGSGNNKETITSNLPTDMNIQVHQ</sequence>
<protein>
    <recommendedName>
        <fullName evidence="6">SWIM-type domain-containing protein</fullName>
    </recommendedName>
</protein>
<dbReference type="Pfam" id="PF04434">
    <property type="entry name" value="SWIM"/>
    <property type="match status" value="1"/>
</dbReference>
<keyword evidence="8" id="KW-1185">Reference proteome</keyword>
<dbReference type="Proteomes" id="UP000011116">
    <property type="component" value="Chromosome 3H"/>
</dbReference>
<dbReference type="SMART" id="SM00575">
    <property type="entry name" value="ZnF_PMZ"/>
    <property type="match status" value="1"/>
</dbReference>
<feature type="compositionally biased region" description="Polar residues" evidence="5">
    <location>
        <begin position="71"/>
        <end position="88"/>
    </location>
</feature>
<feature type="compositionally biased region" description="Basic and acidic residues" evidence="5">
    <location>
        <begin position="193"/>
        <end position="202"/>
    </location>
</feature>
<evidence type="ECO:0000256" key="2">
    <source>
        <dbReference type="ARBA" id="ARBA00022771"/>
    </source>
</evidence>
<evidence type="ECO:0000313" key="7">
    <source>
        <dbReference type="EnsemblPlants" id="HORVU.MOREX.r3.3HG0254270.1"/>
    </source>
</evidence>
<dbReference type="EnsemblPlants" id="HORVU.MOREX.r3.3HG0254270.1">
    <property type="protein sequence ID" value="HORVU.MOREX.r3.3HG0254270.1"/>
    <property type="gene ID" value="HORVU.MOREX.r3.3HG0254270"/>
</dbReference>
<gene>
    <name evidence="7" type="primary">LOC123443423</name>
</gene>
<keyword evidence="1" id="KW-0479">Metal-binding</keyword>
<dbReference type="PROSITE" id="PS50966">
    <property type="entry name" value="ZF_SWIM"/>
    <property type="match status" value="1"/>
</dbReference>
<feature type="region of interest" description="Disordered" evidence="5">
    <location>
        <begin position="971"/>
        <end position="1014"/>
    </location>
</feature>
<feature type="region of interest" description="Disordered" evidence="5">
    <location>
        <begin position="178"/>
        <end position="220"/>
    </location>
</feature>
<feature type="region of interest" description="Disordered" evidence="5">
    <location>
        <begin position="71"/>
        <end position="92"/>
    </location>
</feature>
<organism evidence="7 8">
    <name type="scientific">Hordeum vulgare subsp. vulgare</name>
    <name type="common">Domesticated barley</name>
    <dbReference type="NCBI Taxonomy" id="112509"/>
    <lineage>
        <taxon>Eukaryota</taxon>
        <taxon>Viridiplantae</taxon>
        <taxon>Streptophyta</taxon>
        <taxon>Embryophyta</taxon>
        <taxon>Tracheophyta</taxon>
        <taxon>Spermatophyta</taxon>
        <taxon>Magnoliopsida</taxon>
        <taxon>Liliopsida</taxon>
        <taxon>Poales</taxon>
        <taxon>Poaceae</taxon>
        <taxon>BOP clade</taxon>
        <taxon>Pooideae</taxon>
        <taxon>Triticodae</taxon>
        <taxon>Triticeae</taxon>
        <taxon>Hordeinae</taxon>
        <taxon>Hordeum</taxon>
    </lineage>
</organism>
<dbReference type="PANTHER" id="PTHR47718">
    <property type="entry name" value="OS01G0519700 PROTEIN"/>
    <property type="match status" value="1"/>
</dbReference>
<dbReference type="Pfam" id="PF10551">
    <property type="entry name" value="MULE"/>
    <property type="match status" value="1"/>
</dbReference>
<keyword evidence="3" id="KW-0862">Zinc</keyword>
<evidence type="ECO:0000256" key="5">
    <source>
        <dbReference type="SAM" id="MobiDB-lite"/>
    </source>
</evidence>
<dbReference type="AlphaFoldDB" id="A0A8I7B9Q2"/>
<evidence type="ECO:0000313" key="8">
    <source>
        <dbReference type="Proteomes" id="UP000011116"/>
    </source>
</evidence>
<name>A0A8I7B9Q2_HORVV</name>
<dbReference type="Gramene" id="HORVU.MOREX.r3.3HG0254270.1">
    <property type="protein sequence ID" value="HORVU.MOREX.r3.3HG0254270.1"/>
    <property type="gene ID" value="HORVU.MOREX.r3.3HG0254270"/>
</dbReference>
<accession>A0A8I7B9Q2</accession>
<evidence type="ECO:0000259" key="6">
    <source>
        <dbReference type="PROSITE" id="PS50966"/>
    </source>
</evidence>